<comment type="caution">
    <text evidence="1">The sequence shown here is derived from an EMBL/GenBank/DDBJ whole genome shotgun (WGS) entry which is preliminary data.</text>
</comment>
<evidence type="ECO:0000313" key="2">
    <source>
        <dbReference type="Proteomes" id="UP000299102"/>
    </source>
</evidence>
<sequence>MKHLSVHNISHPNRRTTRKITVTKVFLAIDERRYCEMDKKLHTLSEKQNTATRIQRYLEFPAKRSIPTRSHRHCQTATHYRARAPLPHHDYRPTDEMARSDTYRQYKSRKRSGYCLPTLDNTIWMSYNNHNRSRTSVRMPVNQFIQLLRAIQRPYPP</sequence>
<organism evidence="1 2">
    <name type="scientific">Eumeta variegata</name>
    <name type="common">Bagworm moth</name>
    <name type="synonym">Eumeta japonica</name>
    <dbReference type="NCBI Taxonomy" id="151549"/>
    <lineage>
        <taxon>Eukaryota</taxon>
        <taxon>Metazoa</taxon>
        <taxon>Ecdysozoa</taxon>
        <taxon>Arthropoda</taxon>
        <taxon>Hexapoda</taxon>
        <taxon>Insecta</taxon>
        <taxon>Pterygota</taxon>
        <taxon>Neoptera</taxon>
        <taxon>Endopterygota</taxon>
        <taxon>Lepidoptera</taxon>
        <taxon>Glossata</taxon>
        <taxon>Ditrysia</taxon>
        <taxon>Tineoidea</taxon>
        <taxon>Psychidae</taxon>
        <taxon>Oiketicinae</taxon>
        <taxon>Eumeta</taxon>
    </lineage>
</organism>
<proteinExistence type="predicted"/>
<protein>
    <submittedName>
        <fullName evidence="1">Uncharacterized protein</fullName>
    </submittedName>
</protein>
<accession>A0A4C1WD46</accession>
<reference evidence="1 2" key="1">
    <citation type="journal article" date="2019" name="Commun. Biol.">
        <title>The bagworm genome reveals a unique fibroin gene that provides high tensile strength.</title>
        <authorList>
            <person name="Kono N."/>
            <person name="Nakamura H."/>
            <person name="Ohtoshi R."/>
            <person name="Tomita M."/>
            <person name="Numata K."/>
            <person name="Arakawa K."/>
        </authorList>
    </citation>
    <scope>NUCLEOTIDE SEQUENCE [LARGE SCALE GENOMIC DNA]</scope>
</reference>
<keyword evidence="2" id="KW-1185">Reference proteome</keyword>
<name>A0A4C1WD46_EUMVA</name>
<gene>
    <name evidence="1" type="ORF">EVAR_83748_1</name>
</gene>
<dbReference type="EMBL" id="BGZK01000515">
    <property type="protein sequence ID" value="GBP48045.1"/>
    <property type="molecule type" value="Genomic_DNA"/>
</dbReference>
<dbReference type="Proteomes" id="UP000299102">
    <property type="component" value="Unassembled WGS sequence"/>
</dbReference>
<evidence type="ECO:0000313" key="1">
    <source>
        <dbReference type="EMBL" id="GBP48045.1"/>
    </source>
</evidence>
<dbReference type="AlphaFoldDB" id="A0A4C1WD46"/>